<protein>
    <submittedName>
        <fullName evidence="2">Membrane protein</fullName>
    </submittedName>
</protein>
<reference evidence="2 3" key="1">
    <citation type="submission" date="2019-07" db="EMBL/GenBank/DDBJ databases">
        <title>Whole genome shotgun sequence of Meiothermus hypogaeus NBRC 106114.</title>
        <authorList>
            <person name="Hosoyama A."/>
            <person name="Uohara A."/>
            <person name="Ohji S."/>
            <person name="Ichikawa N."/>
        </authorList>
    </citation>
    <scope>NUCLEOTIDE SEQUENCE [LARGE SCALE GENOMIC DNA]</scope>
    <source>
        <strain evidence="2 3">NBRC 106114</strain>
    </source>
</reference>
<keyword evidence="1" id="KW-0812">Transmembrane</keyword>
<evidence type="ECO:0000313" key="2">
    <source>
        <dbReference type="EMBL" id="GEM81954.1"/>
    </source>
</evidence>
<feature type="transmembrane region" description="Helical" evidence="1">
    <location>
        <begin position="109"/>
        <end position="130"/>
    </location>
</feature>
<sequence>MSRFWTPQVIRAIGQILAVSYPLLALSAGARSIYQLFFKPGVTDYFPPALSAVAAAIYLVATVAFVTRKPWAWWVSVGALSFEMTGVLVVGTLSLVMPEVIGRTVWHDFGIDYGFLPLLQPLLGLVWLFWPENRKLFFGPRPTSSQPSR</sequence>
<gene>
    <name evidence="2" type="ORF">MHY01S_01200</name>
</gene>
<feature type="transmembrane region" description="Helical" evidence="1">
    <location>
        <begin position="12"/>
        <end position="33"/>
    </location>
</feature>
<accession>A0A511QX45</accession>
<keyword evidence="1" id="KW-0472">Membrane</keyword>
<keyword evidence="1" id="KW-1133">Transmembrane helix</keyword>
<proteinExistence type="predicted"/>
<evidence type="ECO:0000313" key="3">
    <source>
        <dbReference type="Proteomes" id="UP000321197"/>
    </source>
</evidence>
<comment type="caution">
    <text evidence="2">The sequence shown here is derived from an EMBL/GenBank/DDBJ whole genome shotgun (WGS) entry which is preliminary data.</text>
</comment>
<name>A0A511QX45_9DEIN</name>
<organism evidence="2 3">
    <name type="scientific">Meiothermus hypogaeus NBRC 106114</name>
    <dbReference type="NCBI Taxonomy" id="1227553"/>
    <lineage>
        <taxon>Bacteria</taxon>
        <taxon>Thermotogati</taxon>
        <taxon>Deinococcota</taxon>
        <taxon>Deinococci</taxon>
        <taxon>Thermales</taxon>
        <taxon>Thermaceae</taxon>
        <taxon>Meiothermus</taxon>
    </lineage>
</organism>
<dbReference type="AlphaFoldDB" id="A0A511QX45"/>
<feature type="transmembrane region" description="Helical" evidence="1">
    <location>
        <begin position="73"/>
        <end position="97"/>
    </location>
</feature>
<feature type="transmembrane region" description="Helical" evidence="1">
    <location>
        <begin position="45"/>
        <end position="66"/>
    </location>
</feature>
<dbReference type="Proteomes" id="UP000321197">
    <property type="component" value="Unassembled WGS sequence"/>
</dbReference>
<dbReference type="EMBL" id="BJXL01000001">
    <property type="protein sequence ID" value="GEM81954.1"/>
    <property type="molecule type" value="Genomic_DNA"/>
</dbReference>
<dbReference type="OrthoDB" id="25997at2"/>
<dbReference type="RefSeq" id="WP_119340493.1">
    <property type="nucleotide sequence ID" value="NZ_BJXL01000001.1"/>
</dbReference>
<evidence type="ECO:0000256" key="1">
    <source>
        <dbReference type="SAM" id="Phobius"/>
    </source>
</evidence>